<dbReference type="Gene3D" id="2.60.120.10">
    <property type="entry name" value="Jelly Rolls"/>
    <property type="match status" value="1"/>
</dbReference>
<comment type="caution">
    <text evidence="1">The sequence shown here is derived from an EMBL/GenBank/DDBJ whole genome shotgun (WGS) entry which is preliminary data.</text>
</comment>
<name>A0A0R2X8U3_9BACT</name>
<dbReference type="GO" id="GO:0071522">
    <property type="term" value="F:ureidoglycine aminohydrolase activity"/>
    <property type="evidence" value="ECO:0007669"/>
    <property type="project" value="InterPro"/>
</dbReference>
<gene>
    <name evidence="1" type="ORF">ABS33_06485</name>
</gene>
<dbReference type="InterPro" id="IPR017627">
    <property type="entry name" value="UGHY"/>
</dbReference>
<proteinExistence type="predicted"/>
<dbReference type="PANTHER" id="PTHR34571">
    <property type="entry name" value="(S)-UREIDOGLYCINE AMINOHYDROLASE"/>
    <property type="match status" value="1"/>
</dbReference>
<dbReference type="SUPFAM" id="SSF51182">
    <property type="entry name" value="RmlC-like cupins"/>
    <property type="match status" value="1"/>
</dbReference>
<dbReference type="EMBL" id="LIDN01000253">
    <property type="protein sequence ID" value="KRP32458.1"/>
    <property type="molecule type" value="Genomic_DNA"/>
</dbReference>
<dbReference type="InterPro" id="IPR014710">
    <property type="entry name" value="RmlC-like_jellyroll"/>
</dbReference>
<organism evidence="1 2">
    <name type="scientific">Verrucomicrobia subdivision 6 bacterium BACL9 MAG-120924-bin69</name>
    <dbReference type="NCBI Taxonomy" id="1655635"/>
    <lineage>
        <taxon>Bacteria</taxon>
        <taxon>Pseudomonadati</taxon>
        <taxon>Verrucomicrobiota</taxon>
        <taxon>Verrucomicrobiia</taxon>
        <taxon>Verrucomicrobiales</taxon>
        <taxon>Verrucomicrobia subdivision 6</taxon>
    </lineage>
</organism>
<sequence>MSHSQPLPGVSRTIIRDRYALIGPDSHVPSVLPGWNQTTAHILISPAMGAGLVQTLLVLADQASGTGNTGEEQHFLFVLDGSCRLNGKSLSAGHYGWLPPSTKFDVQSSGAKIMRFAKRYEPLAGTPVPAAFFGDSAKVAETPFLGDPHARLRGLIPETDLGHDFAVNIFTFD</sequence>
<evidence type="ECO:0000313" key="2">
    <source>
        <dbReference type="Proteomes" id="UP000051220"/>
    </source>
</evidence>
<evidence type="ECO:0000313" key="1">
    <source>
        <dbReference type="EMBL" id="KRP32458.1"/>
    </source>
</evidence>
<feature type="non-terminal residue" evidence="1">
    <location>
        <position position="173"/>
    </location>
</feature>
<dbReference type="InterPro" id="IPR011051">
    <property type="entry name" value="RmlC_Cupin_sf"/>
</dbReference>
<reference evidence="1 2" key="1">
    <citation type="submission" date="2015-10" db="EMBL/GenBank/DDBJ databases">
        <title>Metagenome-Assembled Genomes uncover a global brackish microbiome.</title>
        <authorList>
            <person name="Hugerth L.W."/>
            <person name="Larsson J."/>
            <person name="Alneberg J."/>
            <person name="Lindh M.V."/>
            <person name="Legrand C."/>
            <person name="Pinhassi J."/>
            <person name="Andersson A.F."/>
        </authorList>
    </citation>
    <scope>NUCLEOTIDE SEQUENCE [LARGE SCALE GENOMIC DNA]</scope>
    <source>
        <strain evidence="1">BACL9 MAG-120924-bin69</strain>
    </source>
</reference>
<protein>
    <submittedName>
        <fullName evidence="1">Uncharacterized protein</fullName>
    </submittedName>
</protein>
<dbReference type="AlphaFoldDB" id="A0A0R2X8U3"/>
<dbReference type="Proteomes" id="UP000051220">
    <property type="component" value="Unassembled WGS sequence"/>
</dbReference>
<accession>A0A0R2X8U3</accession>
<dbReference type="PANTHER" id="PTHR34571:SF1">
    <property type="entry name" value="(S)-UREIDOGLYCINE AMINOHYDROLASE"/>
    <property type="match status" value="1"/>
</dbReference>